<dbReference type="VEuPathDB" id="FungiDB:H257_14954"/>
<dbReference type="Proteomes" id="UP000266196">
    <property type="component" value="Unassembled WGS sequence"/>
</dbReference>
<dbReference type="EMBL" id="QUTE01007539">
    <property type="protein sequence ID" value="RHZ28911.1"/>
    <property type="molecule type" value="Genomic_DNA"/>
</dbReference>
<sequence length="241" mass="27029">MVFAKAVNSGGGGSDRLCANVALMRELLIKEDDASIVVKPPHKVVPPYDNDDQQEESQRRSISKRVKRAMLAFAHASSSARRQATSHSSRSPDLMCTKQFLQQIVKQACVEATLWHVTIPQVLRRAMHSQPLDIDDDVALHNDTSSQISLDQAQFFVAMYDGRGQVVLQDKAGANGRVIGRNLHQRHHTAQIYANNDVRKSNALYVPTSRRGERCSEVRGAVRRLWKCRHRHIVALAEFGE</sequence>
<reference evidence="2 3" key="1">
    <citation type="submission" date="2018-08" db="EMBL/GenBank/DDBJ databases">
        <title>Aphanomyces genome sequencing and annotation.</title>
        <authorList>
            <person name="Minardi D."/>
            <person name="Oidtmann B."/>
            <person name="Van Der Giezen M."/>
            <person name="Studholme D.J."/>
        </authorList>
    </citation>
    <scope>NUCLEOTIDE SEQUENCE [LARGE SCALE GENOMIC DNA]</scope>
    <source>
        <strain evidence="2 3">197901</strain>
    </source>
</reference>
<protein>
    <submittedName>
        <fullName evidence="2">Uncharacterized protein</fullName>
    </submittedName>
</protein>
<evidence type="ECO:0000313" key="2">
    <source>
        <dbReference type="EMBL" id="RHZ28911.1"/>
    </source>
</evidence>
<comment type="caution">
    <text evidence="2">The sequence shown here is derived from an EMBL/GenBank/DDBJ whole genome shotgun (WGS) entry which is preliminary data.</text>
</comment>
<evidence type="ECO:0000256" key="1">
    <source>
        <dbReference type="SAM" id="MobiDB-lite"/>
    </source>
</evidence>
<dbReference type="AlphaFoldDB" id="A0A397FFH2"/>
<gene>
    <name evidence="2" type="ORF">DYB31_010343</name>
</gene>
<proteinExistence type="predicted"/>
<name>A0A397FFH2_APHAT</name>
<accession>A0A397FFH2</accession>
<evidence type="ECO:0000313" key="3">
    <source>
        <dbReference type="Proteomes" id="UP000266196"/>
    </source>
</evidence>
<organism evidence="2 3">
    <name type="scientific">Aphanomyces astaci</name>
    <name type="common">Crayfish plague agent</name>
    <dbReference type="NCBI Taxonomy" id="112090"/>
    <lineage>
        <taxon>Eukaryota</taxon>
        <taxon>Sar</taxon>
        <taxon>Stramenopiles</taxon>
        <taxon>Oomycota</taxon>
        <taxon>Saprolegniomycetes</taxon>
        <taxon>Saprolegniales</taxon>
        <taxon>Verrucalvaceae</taxon>
        <taxon>Aphanomyces</taxon>
    </lineage>
</organism>
<feature type="region of interest" description="Disordered" evidence="1">
    <location>
        <begin position="40"/>
        <end position="61"/>
    </location>
</feature>